<keyword evidence="2" id="KW-1185">Reference proteome</keyword>
<reference evidence="2" key="1">
    <citation type="journal article" date="2018" name="BMC Genomics">
        <title>Genomic insights into host adaptation between the wheat stripe rust pathogen (Puccinia striiformis f. sp. tritici) and the barley stripe rust pathogen (Puccinia striiformis f. sp. hordei).</title>
        <authorList>
            <person name="Xia C."/>
            <person name="Wang M."/>
            <person name="Yin C."/>
            <person name="Cornejo O.E."/>
            <person name="Hulbert S.H."/>
            <person name="Chen X."/>
        </authorList>
    </citation>
    <scope>NUCLEOTIDE SEQUENCE [LARGE SCALE GENOMIC DNA]</scope>
    <source>
        <strain evidence="2">93-210</strain>
    </source>
</reference>
<evidence type="ECO:0000313" key="1">
    <source>
        <dbReference type="EMBL" id="KAI7947904.1"/>
    </source>
</evidence>
<dbReference type="Proteomes" id="UP001060170">
    <property type="component" value="Chromosome 9"/>
</dbReference>
<gene>
    <name evidence="1" type="ORF">MJO28_009812</name>
</gene>
<reference evidence="1 2" key="3">
    <citation type="journal article" date="2022" name="Microbiol. Spectr.">
        <title>Folding features and dynamics of 3D genome architecture in plant fungal pathogens.</title>
        <authorList>
            <person name="Xia C."/>
        </authorList>
    </citation>
    <scope>NUCLEOTIDE SEQUENCE [LARGE SCALE GENOMIC DNA]</scope>
    <source>
        <strain evidence="1 2">93-210</strain>
    </source>
</reference>
<comment type="caution">
    <text evidence="1">The sequence shown here is derived from an EMBL/GenBank/DDBJ whole genome shotgun (WGS) entry which is preliminary data.</text>
</comment>
<protein>
    <submittedName>
        <fullName evidence="1">Uncharacterized protein</fullName>
    </submittedName>
</protein>
<organism evidence="1 2">
    <name type="scientific">Puccinia striiformis f. sp. tritici</name>
    <dbReference type="NCBI Taxonomy" id="168172"/>
    <lineage>
        <taxon>Eukaryota</taxon>
        <taxon>Fungi</taxon>
        <taxon>Dikarya</taxon>
        <taxon>Basidiomycota</taxon>
        <taxon>Pucciniomycotina</taxon>
        <taxon>Pucciniomycetes</taxon>
        <taxon>Pucciniales</taxon>
        <taxon>Pucciniaceae</taxon>
        <taxon>Puccinia</taxon>
    </lineage>
</organism>
<name>A0ACC0EBF2_9BASI</name>
<dbReference type="EMBL" id="CM045873">
    <property type="protein sequence ID" value="KAI7947904.1"/>
    <property type="molecule type" value="Genomic_DNA"/>
</dbReference>
<accession>A0ACC0EBF2</accession>
<sequence>MAATPSSSSPATTTKPSSSSATTTTTGPSEFVKKLYKMLSEPESESVVGWGDQRTTLVIKDQILFQRDVLPKHFKHSNFASFVRQLNKYDFRKIKIASSSSTVPPNGGSLQWEFYHPYFRADTMSEVDNIKRKVPITKQQKLTTDTTTKIDETCSTSNKVEKTTEDILNRLMTHQIQTSSALNKLVQESATLRLELDQAYRKLNQQQIQIDLLLNQSISTKEEQEELTNNKSLIMSKSTSNTYYLDNSTRTTSSTIIPKTQERWKNNGQQKPRVLIVEDDQICRRISSTILELMGCRIEFACDGLNAVNRMKTQIESNDPFDLVLMDIFMPNMDGLSATSLIRKFDLITPIISMTSNVQPVDLLKYMNIGMNDCLPKPFTKEGMFVILQKHLFNSSSATRINIITESKNNTSIEPVLNGLKTHHQQQQQQQSSLSPPNSPGRLQQPLRTSNSSNSITTASSYHLPDMNGRTQSNKRSYDPDPDPPPPQHLHHVDFIVNNNHLLPIQQQQQPQPTRDLDNNLIRNHLPDDPSGYNFNLVDHFHHHPNHHLNLLHHLHPNHTIVSTSSSASASASTATVNPHKRFKA</sequence>
<reference evidence="2" key="2">
    <citation type="journal article" date="2018" name="Mol. Plant Microbe Interact.">
        <title>Genome sequence resources for the wheat stripe rust pathogen (Puccinia striiformis f. sp. tritici) and the barley stripe rust pathogen (Puccinia striiformis f. sp. hordei).</title>
        <authorList>
            <person name="Xia C."/>
            <person name="Wang M."/>
            <person name="Yin C."/>
            <person name="Cornejo O.E."/>
            <person name="Hulbert S.H."/>
            <person name="Chen X."/>
        </authorList>
    </citation>
    <scope>NUCLEOTIDE SEQUENCE [LARGE SCALE GENOMIC DNA]</scope>
    <source>
        <strain evidence="2">93-210</strain>
    </source>
</reference>
<proteinExistence type="predicted"/>
<evidence type="ECO:0000313" key="2">
    <source>
        <dbReference type="Proteomes" id="UP001060170"/>
    </source>
</evidence>